<dbReference type="Pfam" id="PF06985">
    <property type="entry name" value="HET"/>
    <property type="match status" value="1"/>
</dbReference>
<feature type="domain" description="Heterokaryon incompatibility" evidence="1">
    <location>
        <begin position="175"/>
        <end position="346"/>
    </location>
</feature>
<evidence type="ECO:0000313" key="2">
    <source>
        <dbReference type="EMBL" id="KAF4617747.1"/>
    </source>
</evidence>
<name>A0A8H4QUR9_9AGAR</name>
<dbReference type="Proteomes" id="UP000521872">
    <property type="component" value="Unassembled WGS sequence"/>
</dbReference>
<comment type="caution">
    <text evidence="2">The sequence shown here is derived from an EMBL/GenBank/DDBJ whole genome shotgun (WGS) entry which is preliminary data.</text>
</comment>
<dbReference type="InterPro" id="IPR010730">
    <property type="entry name" value="HET"/>
</dbReference>
<sequence length="660" mass="74473">MGLCNVCRGIDFDNAVPVPSEYMLPGLPDAAENDDQIFNLQLKDGYSPPSIFGYSHYESLHDLKNSAYDDNEPCRTINKGFRFGPIGIMAGCCESVPLDDGSSFSRFYRGRMVSRYASSAASWDVAQTWIDTCDEKHDDCPPGPADVELPTRLVYVGKDDKDLKIVETEAQYGSYVALSYSWGPQPNDGFAYRLTKANHSKYNSGIDVDSTNLKSANTIIQAIDITRKLGKKYLWVDALCIEQAPRPGDPATDDFHREAPKMAQYYSNAYLTISAAASKTSSVGVYNDRKDHTPKNHHTFTHHNDDKGFSGKMVVYPLPLDKENILSSYVNLESEPIVSRAWTLQERVLSSRTLFYASDQMYWECNEYFTCENGAVRFKGRMDTVDKNTRQIDFWNSGSGRKQDPKVLWKAQVETYSTRKMTVPSDKLVALGGLASKFAKIFKDRYLAGLWEKTIIADLWWQPSNPFMSWNDAKDWSPSSDKYLAPSWSWAAFNFEDGYEGIIAPTGDNRAIHAELVAIYQGNTIKVPKGSNSFGIVKSGELQLNIPVLRLNLNPTKTHLSRGEYAFTWKKRDLHYPAALDFKFNSKDDVNRLQIQAAVLARTADVLPTSYLCVLITPVNDTSNYPGSYRRLGTILILESDLGRHGPEFEGLWWYLEHFV</sequence>
<protein>
    <recommendedName>
        <fullName evidence="1">Heterokaryon incompatibility domain-containing protein</fullName>
    </recommendedName>
</protein>
<reference evidence="2 3" key="1">
    <citation type="submission" date="2019-12" db="EMBL/GenBank/DDBJ databases">
        <authorList>
            <person name="Floudas D."/>
            <person name="Bentzer J."/>
            <person name="Ahren D."/>
            <person name="Johansson T."/>
            <person name="Persson P."/>
            <person name="Tunlid A."/>
        </authorList>
    </citation>
    <scope>NUCLEOTIDE SEQUENCE [LARGE SCALE GENOMIC DNA]</scope>
    <source>
        <strain evidence="2 3">CBS 102.39</strain>
    </source>
</reference>
<dbReference type="EMBL" id="JAACJL010000030">
    <property type="protein sequence ID" value="KAF4617747.1"/>
    <property type="molecule type" value="Genomic_DNA"/>
</dbReference>
<keyword evidence="3" id="KW-1185">Reference proteome</keyword>
<dbReference type="PANTHER" id="PTHR33112:SF16">
    <property type="entry name" value="HETEROKARYON INCOMPATIBILITY DOMAIN-CONTAINING PROTEIN"/>
    <property type="match status" value="1"/>
</dbReference>
<evidence type="ECO:0000259" key="1">
    <source>
        <dbReference type="Pfam" id="PF06985"/>
    </source>
</evidence>
<dbReference type="AlphaFoldDB" id="A0A8H4QUR9"/>
<gene>
    <name evidence="2" type="ORF">D9613_005698</name>
</gene>
<accession>A0A8H4QUR9</accession>
<organism evidence="2 3">
    <name type="scientific">Agrocybe pediades</name>
    <dbReference type="NCBI Taxonomy" id="84607"/>
    <lineage>
        <taxon>Eukaryota</taxon>
        <taxon>Fungi</taxon>
        <taxon>Dikarya</taxon>
        <taxon>Basidiomycota</taxon>
        <taxon>Agaricomycotina</taxon>
        <taxon>Agaricomycetes</taxon>
        <taxon>Agaricomycetidae</taxon>
        <taxon>Agaricales</taxon>
        <taxon>Agaricineae</taxon>
        <taxon>Strophariaceae</taxon>
        <taxon>Agrocybe</taxon>
    </lineage>
</organism>
<evidence type="ECO:0000313" key="3">
    <source>
        <dbReference type="Proteomes" id="UP000521872"/>
    </source>
</evidence>
<dbReference type="PANTHER" id="PTHR33112">
    <property type="entry name" value="DOMAIN PROTEIN, PUTATIVE-RELATED"/>
    <property type="match status" value="1"/>
</dbReference>
<proteinExistence type="predicted"/>